<dbReference type="RefSeq" id="WP_094376650.1">
    <property type="nucleotide sequence ID" value="NZ_NOKA02000004.1"/>
</dbReference>
<dbReference type="Gene3D" id="3.40.50.1360">
    <property type="match status" value="1"/>
</dbReference>
<dbReference type="Pfam" id="PF08220">
    <property type="entry name" value="HTH_DeoR"/>
    <property type="match status" value="1"/>
</dbReference>
<evidence type="ECO:0000256" key="3">
    <source>
        <dbReference type="ARBA" id="ARBA00023163"/>
    </source>
</evidence>
<accession>A0A255IM43</accession>
<dbReference type="SMART" id="SM00420">
    <property type="entry name" value="HTH_DEOR"/>
    <property type="match status" value="1"/>
</dbReference>
<reference evidence="5 8" key="2">
    <citation type="submission" date="2018-05" db="EMBL/GenBank/DDBJ databases">
        <title>Genomic Encyclopedia of Type Strains, Phase IV (KMG-IV): sequencing the most valuable type-strain genomes for metagenomic binning, comparative biology and taxonomic classification.</title>
        <authorList>
            <person name="Goeker M."/>
        </authorList>
    </citation>
    <scope>NUCLEOTIDE SEQUENCE [LARGE SCALE GENOMIC DNA]</scope>
    <source>
        <strain evidence="5 8">DSM 28816</strain>
    </source>
</reference>
<keyword evidence="7" id="KW-1185">Reference proteome</keyword>
<evidence type="ECO:0000313" key="5">
    <source>
        <dbReference type="EMBL" id="PXV89489.1"/>
    </source>
</evidence>
<dbReference type="InterPro" id="IPR036390">
    <property type="entry name" value="WH_DNA-bd_sf"/>
</dbReference>
<dbReference type="InterPro" id="IPR036388">
    <property type="entry name" value="WH-like_DNA-bd_sf"/>
</dbReference>
<dbReference type="OrthoDB" id="9797223at2"/>
<dbReference type="AlphaFoldDB" id="A0A255IM43"/>
<dbReference type="EMBL" id="NOKA02000004">
    <property type="protein sequence ID" value="RDY32326.1"/>
    <property type="molecule type" value="Genomic_DNA"/>
</dbReference>
<gene>
    <name evidence="5" type="ORF">C8E03_106140</name>
    <name evidence="6" type="ORF">CG710_004920</name>
</gene>
<dbReference type="PANTHER" id="PTHR30363">
    <property type="entry name" value="HTH-TYPE TRANSCRIPTIONAL REGULATOR SRLR-RELATED"/>
    <property type="match status" value="1"/>
</dbReference>
<evidence type="ECO:0000313" key="7">
    <source>
        <dbReference type="Proteomes" id="UP000216411"/>
    </source>
</evidence>
<reference evidence="6 7" key="1">
    <citation type="journal article" date="2017" name="Genome Announc.">
        <title>Draft Genome Sequence of a Sporulating and Motile Strain of Lachnotalea glycerini Isolated from Water in Quebec City, Canada.</title>
        <authorList>
            <person name="Maheux A.F."/>
            <person name="Boudreau D.K."/>
            <person name="Berube E."/>
            <person name="Boissinot M."/>
            <person name="Raymond F."/>
            <person name="Brodeur S."/>
            <person name="Corbeil J."/>
            <person name="Isabel S."/>
            <person name="Omar R.F."/>
            <person name="Bergeron M.G."/>
        </authorList>
    </citation>
    <scope>NUCLEOTIDE SEQUENCE [LARGE SCALE GENOMIC DNA]</scope>
    <source>
        <strain evidence="6 7">CCRI-19302</strain>
    </source>
</reference>
<proteinExistence type="predicted"/>
<dbReference type="InterPro" id="IPR037171">
    <property type="entry name" value="NagB/RpiA_transferase-like"/>
</dbReference>
<dbReference type="Pfam" id="PF00455">
    <property type="entry name" value="DeoRC"/>
    <property type="match status" value="1"/>
</dbReference>
<dbReference type="PANTHER" id="PTHR30363:SF56">
    <property type="entry name" value="TRANSCRIPTIONAL REGULATOR, DEOR FAMILY"/>
    <property type="match status" value="1"/>
</dbReference>
<dbReference type="Gene3D" id="1.10.10.10">
    <property type="entry name" value="Winged helix-like DNA-binding domain superfamily/Winged helix DNA-binding domain"/>
    <property type="match status" value="1"/>
</dbReference>
<feature type="domain" description="HTH deoR-type" evidence="4">
    <location>
        <begin position="3"/>
        <end position="58"/>
    </location>
</feature>
<dbReference type="Proteomes" id="UP000247523">
    <property type="component" value="Unassembled WGS sequence"/>
</dbReference>
<dbReference type="PROSITE" id="PS51000">
    <property type="entry name" value="HTH_DEOR_2"/>
    <property type="match status" value="1"/>
</dbReference>
<dbReference type="SUPFAM" id="SSF100950">
    <property type="entry name" value="NagB/RpiA/CoA transferase-like"/>
    <property type="match status" value="1"/>
</dbReference>
<comment type="caution">
    <text evidence="6">The sequence shown here is derived from an EMBL/GenBank/DDBJ whole genome shotgun (WGS) entry which is preliminary data.</text>
</comment>
<dbReference type="InterPro" id="IPR018356">
    <property type="entry name" value="Tscrpt_reg_HTH_DeoR_CS"/>
</dbReference>
<dbReference type="GO" id="GO:0003677">
    <property type="term" value="F:DNA binding"/>
    <property type="evidence" value="ECO:0007669"/>
    <property type="project" value="UniProtKB-KW"/>
</dbReference>
<dbReference type="EMBL" id="QICS01000006">
    <property type="protein sequence ID" value="PXV89489.1"/>
    <property type="molecule type" value="Genomic_DNA"/>
</dbReference>
<dbReference type="GO" id="GO:0003700">
    <property type="term" value="F:DNA-binding transcription factor activity"/>
    <property type="evidence" value="ECO:0007669"/>
    <property type="project" value="InterPro"/>
</dbReference>
<evidence type="ECO:0000313" key="6">
    <source>
        <dbReference type="EMBL" id="RDY32326.1"/>
    </source>
</evidence>
<dbReference type="SMART" id="SM01134">
    <property type="entry name" value="DeoRC"/>
    <property type="match status" value="1"/>
</dbReference>
<evidence type="ECO:0000259" key="4">
    <source>
        <dbReference type="PROSITE" id="PS51000"/>
    </source>
</evidence>
<keyword evidence="3" id="KW-0804">Transcription</keyword>
<keyword evidence="1" id="KW-0805">Transcription regulation</keyword>
<name>A0A255IM43_9FIRM</name>
<evidence type="ECO:0000313" key="8">
    <source>
        <dbReference type="Proteomes" id="UP000247523"/>
    </source>
</evidence>
<dbReference type="InterPro" id="IPR050313">
    <property type="entry name" value="Carb_Metab_HTH_regulators"/>
</dbReference>
<dbReference type="SUPFAM" id="SSF46785">
    <property type="entry name" value="Winged helix' DNA-binding domain"/>
    <property type="match status" value="1"/>
</dbReference>
<dbReference type="InterPro" id="IPR014036">
    <property type="entry name" value="DeoR-like_C"/>
</dbReference>
<evidence type="ECO:0000256" key="1">
    <source>
        <dbReference type="ARBA" id="ARBA00023015"/>
    </source>
</evidence>
<sequence>MLVEQRFEEILKIVEDRRSVTVQELMEQLEASESTIRRDLTTLHSNGRLIKVHGGAIALGSNYNTKDDLVESRQTLNLDDKRKIAKYAASLIRANDFVYLDAGTTTEYLIDYLCEKNAVFVTNAIAHARKLIKAGCTVYLIGGELKASTEAIVGNEAILNLNKYNFTKGFFGTNGVSMKIGFTTPDLNEAMVKKAAFNRCSDSYILSDSSKFNQICPITFAEFSESKIITTNLEDNSYKQCTNVLEVNEDDLYCNI</sequence>
<organism evidence="6 7">
    <name type="scientific">Lachnotalea glycerini</name>
    <dbReference type="NCBI Taxonomy" id="1763509"/>
    <lineage>
        <taxon>Bacteria</taxon>
        <taxon>Bacillati</taxon>
        <taxon>Bacillota</taxon>
        <taxon>Clostridia</taxon>
        <taxon>Lachnospirales</taxon>
        <taxon>Lachnospiraceae</taxon>
        <taxon>Lachnotalea</taxon>
    </lineage>
</organism>
<dbReference type="PRINTS" id="PR00037">
    <property type="entry name" value="HTHLACR"/>
</dbReference>
<evidence type="ECO:0000256" key="2">
    <source>
        <dbReference type="ARBA" id="ARBA00023125"/>
    </source>
</evidence>
<dbReference type="PROSITE" id="PS00894">
    <property type="entry name" value="HTH_DEOR_1"/>
    <property type="match status" value="1"/>
</dbReference>
<keyword evidence="2" id="KW-0238">DNA-binding</keyword>
<reference evidence="6" key="3">
    <citation type="submission" date="2018-07" db="EMBL/GenBank/DDBJ databases">
        <authorList>
            <person name="Quirk P.G."/>
            <person name="Krulwich T.A."/>
        </authorList>
    </citation>
    <scope>NUCLEOTIDE SEQUENCE</scope>
    <source>
        <strain evidence="6">CCRI-19302</strain>
    </source>
</reference>
<dbReference type="InterPro" id="IPR001034">
    <property type="entry name" value="DeoR_HTH"/>
</dbReference>
<protein>
    <submittedName>
        <fullName evidence="5">DeoR family transcriptional regulator</fullName>
    </submittedName>
    <submittedName>
        <fullName evidence="6">DeoR/GlpR transcriptional regulator</fullName>
    </submittedName>
</protein>
<dbReference type="Proteomes" id="UP000216411">
    <property type="component" value="Unassembled WGS sequence"/>
</dbReference>